<protein>
    <submittedName>
        <fullName evidence="9">2120_t:CDS:1</fullName>
    </submittedName>
</protein>
<feature type="compositionally biased region" description="Low complexity" evidence="6">
    <location>
        <begin position="26"/>
        <end position="36"/>
    </location>
</feature>
<sequence length="160" mass="18123">MSNTSKHTLRRRKGSGGKEIEEKSDLQSNQQNLSQNRSFKSWAKKKLDEWDPSLKLKNTATNERTFLAWLRTSLSFISIGVAVTQLFRLTSGSDKSNGDKLGKPLGIAFIILGFVFLIFGICRYFRSQYLMTYGQFPASRGSVIIGFGFDLGTQRQKKVR</sequence>
<gene>
    <name evidence="9" type="ORF">DEBURN_LOCUS7094</name>
</gene>
<organism evidence="9 10">
    <name type="scientific">Diversispora eburnea</name>
    <dbReference type="NCBI Taxonomy" id="1213867"/>
    <lineage>
        <taxon>Eukaryota</taxon>
        <taxon>Fungi</taxon>
        <taxon>Fungi incertae sedis</taxon>
        <taxon>Mucoromycota</taxon>
        <taxon>Glomeromycotina</taxon>
        <taxon>Glomeromycetes</taxon>
        <taxon>Diversisporales</taxon>
        <taxon>Diversisporaceae</taxon>
        <taxon>Diversispora</taxon>
    </lineage>
</organism>
<dbReference type="OrthoDB" id="199599at2759"/>
<dbReference type="InterPro" id="IPR052053">
    <property type="entry name" value="IM_YidH-like"/>
</dbReference>
<name>A0A9N9FNX4_9GLOM</name>
<dbReference type="Pfam" id="PF02656">
    <property type="entry name" value="DUF202"/>
    <property type="match status" value="1"/>
</dbReference>
<reference evidence="9" key="1">
    <citation type="submission" date="2021-06" db="EMBL/GenBank/DDBJ databases">
        <authorList>
            <person name="Kallberg Y."/>
            <person name="Tangrot J."/>
            <person name="Rosling A."/>
        </authorList>
    </citation>
    <scope>NUCLEOTIDE SEQUENCE</scope>
    <source>
        <strain evidence="9">AZ414A</strain>
    </source>
</reference>
<feature type="region of interest" description="Disordered" evidence="6">
    <location>
        <begin position="1"/>
        <end position="37"/>
    </location>
</feature>
<dbReference type="PANTHER" id="PTHR34187">
    <property type="entry name" value="FGR18P"/>
    <property type="match status" value="1"/>
</dbReference>
<evidence type="ECO:0000256" key="1">
    <source>
        <dbReference type="ARBA" id="ARBA00004651"/>
    </source>
</evidence>
<dbReference type="InterPro" id="IPR003807">
    <property type="entry name" value="DUF202"/>
</dbReference>
<keyword evidence="3 7" id="KW-0812">Transmembrane</keyword>
<evidence type="ECO:0000256" key="4">
    <source>
        <dbReference type="ARBA" id="ARBA00022989"/>
    </source>
</evidence>
<dbReference type="Proteomes" id="UP000789706">
    <property type="component" value="Unassembled WGS sequence"/>
</dbReference>
<feature type="transmembrane region" description="Helical" evidence="7">
    <location>
        <begin position="66"/>
        <end position="87"/>
    </location>
</feature>
<evidence type="ECO:0000256" key="6">
    <source>
        <dbReference type="SAM" id="MobiDB-lite"/>
    </source>
</evidence>
<feature type="transmembrane region" description="Helical" evidence="7">
    <location>
        <begin position="107"/>
        <end position="125"/>
    </location>
</feature>
<keyword evidence="2" id="KW-1003">Cell membrane</keyword>
<feature type="compositionally biased region" description="Basic and acidic residues" evidence="6">
    <location>
        <begin position="16"/>
        <end position="25"/>
    </location>
</feature>
<accession>A0A9N9FNX4</accession>
<evidence type="ECO:0000259" key="8">
    <source>
        <dbReference type="Pfam" id="PF02656"/>
    </source>
</evidence>
<comment type="caution">
    <text evidence="9">The sequence shown here is derived from an EMBL/GenBank/DDBJ whole genome shotgun (WGS) entry which is preliminary data.</text>
</comment>
<evidence type="ECO:0000313" key="9">
    <source>
        <dbReference type="EMBL" id="CAG8550935.1"/>
    </source>
</evidence>
<keyword evidence="10" id="KW-1185">Reference proteome</keyword>
<dbReference type="PANTHER" id="PTHR34187:SF2">
    <property type="entry name" value="DUF202 DOMAIN-CONTAINING PROTEIN"/>
    <property type="match status" value="1"/>
</dbReference>
<evidence type="ECO:0000256" key="2">
    <source>
        <dbReference type="ARBA" id="ARBA00022475"/>
    </source>
</evidence>
<evidence type="ECO:0000256" key="3">
    <source>
        <dbReference type="ARBA" id="ARBA00022692"/>
    </source>
</evidence>
<proteinExistence type="predicted"/>
<dbReference type="EMBL" id="CAJVPK010000811">
    <property type="protein sequence ID" value="CAG8550935.1"/>
    <property type="molecule type" value="Genomic_DNA"/>
</dbReference>
<evidence type="ECO:0000256" key="5">
    <source>
        <dbReference type="ARBA" id="ARBA00023136"/>
    </source>
</evidence>
<feature type="domain" description="DUF202" evidence="8">
    <location>
        <begin position="58"/>
        <end position="128"/>
    </location>
</feature>
<comment type="subcellular location">
    <subcellularLocation>
        <location evidence="1">Cell membrane</location>
        <topology evidence="1">Multi-pass membrane protein</topology>
    </subcellularLocation>
</comment>
<dbReference type="AlphaFoldDB" id="A0A9N9FNX4"/>
<keyword evidence="4 7" id="KW-1133">Transmembrane helix</keyword>
<evidence type="ECO:0000256" key="7">
    <source>
        <dbReference type="SAM" id="Phobius"/>
    </source>
</evidence>
<evidence type="ECO:0000313" key="10">
    <source>
        <dbReference type="Proteomes" id="UP000789706"/>
    </source>
</evidence>
<dbReference type="GO" id="GO:0005886">
    <property type="term" value="C:plasma membrane"/>
    <property type="evidence" value="ECO:0007669"/>
    <property type="project" value="UniProtKB-SubCell"/>
</dbReference>
<keyword evidence="5 7" id="KW-0472">Membrane</keyword>